<dbReference type="Pfam" id="PF21858">
    <property type="entry name" value="DUF6914"/>
    <property type="match status" value="1"/>
</dbReference>
<gene>
    <name evidence="1" type="ORF">AK830_g1293</name>
</gene>
<keyword evidence="2" id="KW-1185">Reference proteome</keyword>
<accession>A0A0P7B6D5</accession>
<protein>
    <submittedName>
        <fullName evidence="1">Uncharacterized protein</fullName>
    </submittedName>
</protein>
<proteinExistence type="predicted"/>
<dbReference type="InterPro" id="IPR054208">
    <property type="entry name" value="DUF6914"/>
</dbReference>
<dbReference type="EMBL" id="LKCW01000009">
    <property type="protein sequence ID" value="KPM45248.1"/>
    <property type="molecule type" value="Genomic_DNA"/>
</dbReference>
<organism evidence="1 2">
    <name type="scientific">Neonectria ditissima</name>
    <dbReference type="NCBI Taxonomy" id="78410"/>
    <lineage>
        <taxon>Eukaryota</taxon>
        <taxon>Fungi</taxon>
        <taxon>Dikarya</taxon>
        <taxon>Ascomycota</taxon>
        <taxon>Pezizomycotina</taxon>
        <taxon>Sordariomycetes</taxon>
        <taxon>Hypocreomycetidae</taxon>
        <taxon>Hypocreales</taxon>
        <taxon>Nectriaceae</taxon>
        <taxon>Neonectria</taxon>
    </lineage>
</organism>
<comment type="caution">
    <text evidence="1">The sequence shown here is derived from an EMBL/GenBank/DDBJ whole genome shotgun (WGS) entry which is preliminary data.</text>
</comment>
<reference evidence="1 2" key="1">
    <citation type="submission" date="2015-09" db="EMBL/GenBank/DDBJ databases">
        <title>Draft genome of a European isolate of the apple canker pathogen Neonectria ditissima.</title>
        <authorList>
            <person name="Gomez-Cortecero A."/>
            <person name="Harrison R.J."/>
            <person name="Armitage A.D."/>
        </authorList>
    </citation>
    <scope>NUCLEOTIDE SEQUENCE [LARGE SCALE GENOMIC DNA]</scope>
    <source>
        <strain evidence="1 2">R09/05</strain>
    </source>
</reference>
<evidence type="ECO:0000313" key="2">
    <source>
        <dbReference type="Proteomes" id="UP000050424"/>
    </source>
</evidence>
<evidence type="ECO:0000313" key="1">
    <source>
        <dbReference type="EMBL" id="KPM45248.1"/>
    </source>
</evidence>
<name>A0A0P7B6D5_9HYPO</name>
<dbReference type="Proteomes" id="UP000050424">
    <property type="component" value="Unassembled WGS sequence"/>
</dbReference>
<sequence>MVSNKKRLYVALYPSGVVGNEERRYHWGFLVGPKVEDREVVRGMRYHVKNPISQGWVYEEVELRNVRTTGNLLVRIVIAKVTDEKRLAEILQSVPIVQNDPNWRCRTWVANALTAVKEDGKAVGTSMLNWEEIESVARWYAGEKTKTGRFKDIALASLPKPTWDLLENRELVP</sequence>
<dbReference type="OrthoDB" id="2679825at2759"/>
<dbReference type="AlphaFoldDB" id="A0A0P7B6D5"/>
<dbReference type="STRING" id="78410.A0A0P7B6D5"/>